<gene>
    <name evidence="1" type="ORF">RM423_08940</name>
</gene>
<evidence type="ECO:0000313" key="1">
    <source>
        <dbReference type="EMBL" id="MDT0261518.1"/>
    </source>
</evidence>
<evidence type="ECO:0008006" key="3">
    <source>
        <dbReference type="Google" id="ProtNLM"/>
    </source>
</evidence>
<organism evidence="1 2">
    <name type="scientific">Jatrophihabitans lederbergiae</name>
    <dbReference type="NCBI Taxonomy" id="3075547"/>
    <lineage>
        <taxon>Bacteria</taxon>
        <taxon>Bacillati</taxon>
        <taxon>Actinomycetota</taxon>
        <taxon>Actinomycetes</taxon>
        <taxon>Jatrophihabitantales</taxon>
        <taxon>Jatrophihabitantaceae</taxon>
        <taxon>Jatrophihabitans</taxon>
    </lineage>
</organism>
<dbReference type="EMBL" id="JAVREH010000008">
    <property type="protein sequence ID" value="MDT0261518.1"/>
    <property type="molecule type" value="Genomic_DNA"/>
</dbReference>
<name>A0ABU2JB83_9ACTN</name>
<dbReference type="RefSeq" id="WP_311422672.1">
    <property type="nucleotide sequence ID" value="NZ_JAVREH010000008.1"/>
</dbReference>
<sequence>MTLSVGDAAQVGTLVHGDFDTVLFTYSLSVIADWRAAWQQAWALVRPGGRVAVADTSLPIGPWSLLSPLARLALLSGGVDASRQVWQQVLTDTEHTTHRVMTGGHVHVAAGTKPSTTARVAR</sequence>
<dbReference type="Gene3D" id="3.40.50.150">
    <property type="entry name" value="Vaccinia Virus protein VP39"/>
    <property type="match status" value="1"/>
</dbReference>
<proteinExistence type="predicted"/>
<dbReference type="Proteomes" id="UP001183176">
    <property type="component" value="Unassembled WGS sequence"/>
</dbReference>
<reference evidence="2" key="1">
    <citation type="submission" date="2023-07" db="EMBL/GenBank/DDBJ databases">
        <title>30 novel species of actinomycetes from the DSMZ collection.</title>
        <authorList>
            <person name="Nouioui I."/>
        </authorList>
    </citation>
    <scope>NUCLEOTIDE SEQUENCE [LARGE SCALE GENOMIC DNA]</scope>
    <source>
        <strain evidence="2">DSM 44399</strain>
    </source>
</reference>
<accession>A0ABU2JB83</accession>
<dbReference type="SUPFAM" id="SSF53335">
    <property type="entry name" value="S-adenosyl-L-methionine-dependent methyltransferases"/>
    <property type="match status" value="1"/>
</dbReference>
<keyword evidence="2" id="KW-1185">Reference proteome</keyword>
<comment type="caution">
    <text evidence="1">The sequence shown here is derived from an EMBL/GenBank/DDBJ whole genome shotgun (WGS) entry which is preliminary data.</text>
</comment>
<dbReference type="InterPro" id="IPR029063">
    <property type="entry name" value="SAM-dependent_MTases_sf"/>
</dbReference>
<evidence type="ECO:0000313" key="2">
    <source>
        <dbReference type="Proteomes" id="UP001183176"/>
    </source>
</evidence>
<protein>
    <recommendedName>
        <fullName evidence="3">Methyltransferase domain-containing protein</fullName>
    </recommendedName>
</protein>